<dbReference type="InterPro" id="IPR036893">
    <property type="entry name" value="SBP_sf"/>
</dbReference>
<keyword evidence="4" id="KW-1185">Reference proteome</keyword>
<evidence type="ECO:0000313" key="4">
    <source>
        <dbReference type="Proteomes" id="UP001244341"/>
    </source>
</evidence>
<evidence type="ECO:0000256" key="1">
    <source>
        <dbReference type="SAM" id="MobiDB-lite"/>
    </source>
</evidence>
<protein>
    <recommendedName>
        <fullName evidence="2">SBP-type domain-containing protein</fullName>
    </recommendedName>
</protein>
<feature type="domain" description="SBP-type" evidence="2">
    <location>
        <begin position="33"/>
        <end position="114"/>
    </location>
</feature>
<dbReference type="EMBL" id="CP126209">
    <property type="protein sequence ID" value="WIA11112.1"/>
    <property type="molecule type" value="Genomic_DNA"/>
</dbReference>
<dbReference type="Gene3D" id="4.10.1100.10">
    <property type="entry name" value="Transcription factor, SBP-box domain"/>
    <property type="match status" value="1"/>
</dbReference>
<dbReference type="PROSITE" id="PS51141">
    <property type="entry name" value="ZF_SBP"/>
    <property type="match status" value="1"/>
</dbReference>
<organism evidence="3 4">
    <name type="scientific">Tetradesmus obliquus</name>
    <name type="common">Green alga</name>
    <name type="synonym">Acutodesmus obliquus</name>
    <dbReference type="NCBI Taxonomy" id="3088"/>
    <lineage>
        <taxon>Eukaryota</taxon>
        <taxon>Viridiplantae</taxon>
        <taxon>Chlorophyta</taxon>
        <taxon>core chlorophytes</taxon>
        <taxon>Chlorophyceae</taxon>
        <taxon>CS clade</taxon>
        <taxon>Sphaeropleales</taxon>
        <taxon>Scenedesmaceae</taxon>
        <taxon>Tetradesmus</taxon>
    </lineage>
</organism>
<evidence type="ECO:0000313" key="3">
    <source>
        <dbReference type="EMBL" id="WIA11112.1"/>
    </source>
</evidence>
<feature type="compositionally biased region" description="Low complexity" evidence="1">
    <location>
        <begin position="190"/>
        <end position="212"/>
    </location>
</feature>
<name>A0ABY8TQ30_TETOB</name>
<evidence type="ECO:0000259" key="2">
    <source>
        <dbReference type="PROSITE" id="PS51141"/>
    </source>
</evidence>
<sequence length="237" mass="25561">MHDVARYAGSTVNFQRFSSILNKLQLMETSHKIKLCKAAGCSVDVATLGTTYNAKKTICGVHMRAASMRCRGKGDALFRYCQQCGKLEQLELFSGDSHSCRASLARRRSSRASSYNLRCQQQQQRDDSVSSVESVQCHMAAAAAAAAAAGEAMDISQPLKAERAASSDSDACSSMLFAPDSQWLLAAAQPPEATPAPAASAGRHQQQQQQQQQEEEVKVQTAGGNVVVKRMADEFVP</sequence>
<gene>
    <name evidence="3" type="ORF">OEZ85_011256</name>
</gene>
<dbReference type="Pfam" id="PF03110">
    <property type="entry name" value="SBP"/>
    <property type="match status" value="1"/>
</dbReference>
<accession>A0ABY8TQ30</accession>
<proteinExistence type="predicted"/>
<reference evidence="3 4" key="1">
    <citation type="submission" date="2023-05" db="EMBL/GenBank/DDBJ databases">
        <title>A 100% complete, gapless, phased diploid assembly of the Scenedesmus obliquus UTEX 3031 genome.</title>
        <authorList>
            <person name="Biondi T.C."/>
            <person name="Hanschen E.R."/>
            <person name="Kwon T."/>
            <person name="Eng W."/>
            <person name="Kruse C.P.S."/>
            <person name="Koehler S.I."/>
            <person name="Kunde Y."/>
            <person name="Gleasner C.D."/>
            <person name="You Mak K.T."/>
            <person name="Polle J."/>
            <person name="Hovde B.T."/>
            <person name="Starkenburg S.R."/>
        </authorList>
    </citation>
    <scope>NUCLEOTIDE SEQUENCE [LARGE SCALE GENOMIC DNA]</scope>
    <source>
        <strain evidence="3 4">DOE0152z</strain>
    </source>
</reference>
<dbReference type="Proteomes" id="UP001244341">
    <property type="component" value="Chromosome 2b"/>
</dbReference>
<feature type="region of interest" description="Disordered" evidence="1">
    <location>
        <begin position="190"/>
        <end position="224"/>
    </location>
</feature>
<dbReference type="SUPFAM" id="SSF103612">
    <property type="entry name" value="SBT domain"/>
    <property type="match status" value="1"/>
</dbReference>
<dbReference type="InterPro" id="IPR004333">
    <property type="entry name" value="SBP_dom"/>
</dbReference>